<name>A0ABT2QRA8_9STAP</name>
<accession>A0ABT2QRA8</accession>
<reference evidence="1 2" key="1">
    <citation type="journal article" date="2023" name="Int. J. Syst. Evol. Microbiol.">
        <title>Streptococcus sciuri sp. nov., Staphylococcus marylandisciuri sp. nov. and Staphylococcus americanisciuri sp. nov., isolated from faeces of eastern grey squirrel (Sciurus carolinensis).</title>
        <authorList>
            <person name="Volokhov D.V."/>
            <person name="Zagorodnyaya T.A."/>
            <person name="Furtak V.A."/>
            <person name="Nattanmai G."/>
            <person name="Randall L."/>
            <person name="Jose S."/>
            <person name="Gao Y."/>
            <person name="Eisenberg T."/>
            <person name="Delmonte P."/>
            <person name="Blom J."/>
            <person name="Mitchell K.K."/>
        </authorList>
    </citation>
    <scope>NUCLEOTIDE SEQUENCE [LARGE SCALE GENOMIC DNA]</scope>
    <source>
        <strain evidence="1 2">SQ8-PEA</strain>
    </source>
</reference>
<keyword evidence="2" id="KW-1185">Reference proteome</keyword>
<sequence length="131" mass="15368">MKKSQIQDRIRQVYDDILINLRLETIDEYFAADYKQVTDHHEVDLNGFKEHMAKLKSVVKKMNINEFTDQLIDEDQKCVFLRYNVHVEKKDSSDGLIEVYALFKFNDEGKIKACHELTQAYQTHVEGLGSI</sequence>
<evidence type="ECO:0000313" key="2">
    <source>
        <dbReference type="Proteomes" id="UP001209553"/>
    </source>
</evidence>
<evidence type="ECO:0000313" key="1">
    <source>
        <dbReference type="EMBL" id="MCU5746512.1"/>
    </source>
</evidence>
<organism evidence="1 2">
    <name type="scientific">Staphylococcus marylandisciuri</name>
    <dbReference type="NCBI Taxonomy" id="2981529"/>
    <lineage>
        <taxon>Bacteria</taxon>
        <taxon>Bacillati</taxon>
        <taxon>Bacillota</taxon>
        <taxon>Bacilli</taxon>
        <taxon>Bacillales</taxon>
        <taxon>Staphylococcaceae</taxon>
        <taxon>Staphylococcus</taxon>
    </lineage>
</organism>
<dbReference type="Gene3D" id="3.10.450.50">
    <property type="match status" value="1"/>
</dbReference>
<dbReference type="EMBL" id="JAOPKZ010000011">
    <property type="protein sequence ID" value="MCU5746512.1"/>
    <property type="molecule type" value="Genomic_DNA"/>
</dbReference>
<dbReference type="SUPFAM" id="SSF54427">
    <property type="entry name" value="NTF2-like"/>
    <property type="match status" value="1"/>
</dbReference>
<dbReference type="Proteomes" id="UP001209553">
    <property type="component" value="Unassembled WGS sequence"/>
</dbReference>
<comment type="caution">
    <text evidence="1">The sequence shown here is derived from an EMBL/GenBank/DDBJ whole genome shotgun (WGS) entry which is preliminary data.</text>
</comment>
<protein>
    <submittedName>
        <fullName evidence="1">Nuclear transport factor 2 family protein</fullName>
    </submittedName>
</protein>
<dbReference type="RefSeq" id="WP_262856102.1">
    <property type="nucleotide sequence ID" value="NZ_JAOPKZ010000011.1"/>
</dbReference>
<gene>
    <name evidence="1" type="ORF">N9R04_07255</name>
</gene>
<proteinExistence type="predicted"/>
<dbReference type="InterPro" id="IPR032710">
    <property type="entry name" value="NTF2-like_dom_sf"/>
</dbReference>